<keyword evidence="2" id="KW-1185">Reference proteome</keyword>
<organism evidence="1 2">
    <name type="scientific">Phaeosphaeria nodorum (strain SN15 / ATCC MYA-4574 / FGSC 10173)</name>
    <name type="common">Glume blotch fungus</name>
    <name type="synonym">Parastagonospora nodorum</name>
    <dbReference type="NCBI Taxonomy" id="321614"/>
    <lineage>
        <taxon>Eukaryota</taxon>
        <taxon>Fungi</taxon>
        <taxon>Dikarya</taxon>
        <taxon>Ascomycota</taxon>
        <taxon>Pezizomycotina</taxon>
        <taxon>Dothideomycetes</taxon>
        <taxon>Pleosporomycetidae</taxon>
        <taxon>Pleosporales</taxon>
        <taxon>Pleosporineae</taxon>
        <taxon>Phaeosphaeriaceae</taxon>
        <taxon>Parastagonospora</taxon>
    </lineage>
</organism>
<dbReference type="AlphaFoldDB" id="A0A7U2NQV0"/>
<sequence>MVAAFAAQKVRELIEQAHAGRHHVADSSLTESCNTSFSELSLGSSNTIQSLQR</sequence>
<dbReference type="VEuPathDB" id="FungiDB:JI435_423880"/>
<accession>A0A7U2NQV0</accession>
<name>A0A7U2NQV0_PHANO</name>
<protein>
    <submittedName>
        <fullName evidence="1">Uncharacterized protein</fullName>
    </submittedName>
</protein>
<reference evidence="2" key="1">
    <citation type="journal article" date="2021" name="BMC Genomics">
        <title>Chromosome-level genome assembly and manually-curated proteome of model necrotroph Parastagonospora nodorum Sn15 reveals a genome-wide trove of candidate effector homologs, and redundancy of virulence-related functions within an accessory chromosome.</title>
        <authorList>
            <person name="Bertazzoni S."/>
            <person name="Jones D.A.B."/>
            <person name="Phan H.T."/>
            <person name="Tan K.-C."/>
            <person name="Hane J.K."/>
        </authorList>
    </citation>
    <scope>NUCLEOTIDE SEQUENCE [LARGE SCALE GENOMIC DNA]</scope>
    <source>
        <strain evidence="2">SN15 / ATCC MYA-4574 / FGSC 10173)</strain>
    </source>
</reference>
<evidence type="ECO:0000313" key="2">
    <source>
        <dbReference type="Proteomes" id="UP000663193"/>
    </source>
</evidence>
<evidence type="ECO:0000313" key="1">
    <source>
        <dbReference type="EMBL" id="QRD07003.1"/>
    </source>
</evidence>
<dbReference type="EMBL" id="CP069043">
    <property type="protein sequence ID" value="QRD07003.1"/>
    <property type="molecule type" value="Genomic_DNA"/>
</dbReference>
<dbReference type="Proteomes" id="UP000663193">
    <property type="component" value="Chromosome 21"/>
</dbReference>
<gene>
    <name evidence="1" type="ORF">JI435_423880</name>
</gene>
<proteinExistence type="predicted"/>